<dbReference type="Proteomes" id="UP000298030">
    <property type="component" value="Unassembled WGS sequence"/>
</dbReference>
<protein>
    <submittedName>
        <fullName evidence="1">Uncharacterized protein</fullName>
    </submittedName>
</protein>
<evidence type="ECO:0000313" key="2">
    <source>
        <dbReference type="Proteomes" id="UP000298030"/>
    </source>
</evidence>
<sequence>MVRMWDCEPRGSQFPQQAAHSASRVLRTERSIAKLVWATGPCVMINEKCSMQSYSGPGGEKKAGGNVPV</sequence>
<keyword evidence="2" id="KW-1185">Reference proteome</keyword>
<proteinExistence type="predicted"/>
<accession>A0A4Y7TDZ2</accession>
<gene>
    <name evidence="1" type="ORF">FA13DRAFT_1731590</name>
</gene>
<organism evidence="1 2">
    <name type="scientific">Coprinellus micaceus</name>
    <name type="common">Glistening ink-cap mushroom</name>
    <name type="synonym">Coprinus micaceus</name>
    <dbReference type="NCBI Taxonomy" id="71717"/>
    <lineage>
        <taxon>Eukaryota</taxon>
        <taxon>Fungi</taxon>
        <taxon>Dikarya</taxon>
        <taxon>Basidiomycota</taxon>
        <taxon>Agaricomycotina</taxon>
        <taxon>Agaricomycetes</taxon>
        <taxon>Agaricomycetidae</taxon>
        <taxon>Agaricales</taxon>
        <taxon>Agaricineae</taxon>
        <taxon>Psathyrellaceae</taxon>
        <taxon>Coprinellus</taxon>
    </lineage>
</organism>
<evidence type="ECO:0000313" key="1">
    <source>
        <dbReference type="EMBL" id="TEB32385.1"/>
    </source>
</evidence>
<dbReference type="EMBL" id="QPFP01000015">
    <property type="protein sequence ID" value="TEB32385.1"/>
    <property type="molecule type" value="Genomic_DNA"/>
</dbReference>
<name>A0A4Y7TDZ2_COPMI</name>
<dbReference type="AlphaFoldDB" id="A0A4Y7TDZ2"/>
<reference evidence="1 2" key="1">
    <citation type="journal article" date="2019" name="Nat. Ecol. Evol.">
        <title>Megaphylogeny resolves global patterns of mushroom evolution.</title>
        <authorList>
            <person name="Varga T."/>
            <person name="Krizsan K."/>
            <person name="Foldi C."/>
            <person name="Dima B."/>
            <person name="Sanchez-Garcia M."/>
            <person name="Sanchez-Ramirez S."/>
            <person name="Szollosi G.J."/>
            <person name="Szarkandi J.G."/>
            <person name="Papp V."/>
            <person name="Albert L."/>
            <person name="Andreopoulos W."/>
            <person name="Angelini C."/>
            <person name="Antonin V."/>
            <person name="Barry K.W."/>
            <person name="Bougher N.L."/>
            <person name="Buchanan P."/>
            <person name="Buyck B."/>
            <person name="Bense V."/>
            <person name="Catcheside P."/>
            <person name="Chovatia M."/>
            <person name="Cooper J."/>
            <person name="Damon W."/>
            <person name="Desjardin D."/>
            <person name="Finy P."/>
            <person name="Geml J."/>
            <person name="Haridas S."/>
            <person name="Hughes K."/>
            <person name="Justo A."/>
            <person name="Karasinski D."/>
            <person name="Kautmanova I."/>
            <person name="Kiss B."/>
            <person name="Kocsube S."/>
            <person name="Kotiranta H."/>
            <person name="LaButti K.M."/>
            <person name="Lechner B.E."/>
            <person name="Liimatainen K."/>
            <person name="Lipzen A."/>
            <person name="Lukacs Z."/>
            <person name="Mihaltcheva S."/>
            <person name="Morgado L.N."/>
            <person name="Niskanen T."/>
            <person name="Noordeloos M.E."/>
            <person name="Ohm R.A."/>
            <person name="Ortiz-Santana B."/>
            <person name="Ovrebo C."/>
            <person name="Racz N."/>
            <person name="Riley R."/>
            <person name="Savchenko A."/>
            <person name="Shiryaev A."/>
            <person name="Soop K."/>
            <person name="Spirin V."/>
            <person name="Szebenyi C."/>
            <person name="Tomsovsky M."/>
            <person name="Tulloss R.E."/>
            <person name="Uehling J."/>
            <person name="Grigoriev I.V."/>
            <person name="Vagvolgyi C."/>
            <person name="Papp T."/>
            <person name="Martin F.M."/>
            <person name="Miettinen O."/>
            <person name="Hibbett D.S."/>
            <person name="Nagy L.G."/>
        </authorList>
    </citation>
    <scope>NUCLEOTIDE SEQUENCE [LARGE SCALE GENOMIC DNA]</scope>
    <source>
        <strain evidence="1 2">FP101781</strain>
    </source>
</reference>
<comment type="caution">
    <text evidence="1">The sequence shown here is derived from an EMBL/GenBank/DDBJ whole genome shotgun (WGS) entry which is preliminary data.</text>
</comment>